<feature type="chain" id="PRO_5043865005" description="Secreted protein" evidence="2">
    <location>
        <begin position="20"/>
        <end position="137"/>
    </location>
</feature>
<evidence type="ECO:0000313" key="3">
    <source>
        <dbReference type="EMBL" id="GIY85477.1"/>
    </source>
</evidence>
<evidence type="ECO:0008006" key="5">
    <source>
        <dbReference type="Google" id="ProtNLM"/>
    </source>
</evidence>
<evidence type="ECO:0000256" key="1">
    <source>
        <dbReference type="SAM" id="MobiDB-lite"/>
    </source>
</evidence>
<gene>
    <name evidence="3" type="ORF">CEXT_199261</name>
</gene>
<evidence type="ECO:0000256" key="2">
    <source>
        <dbReference type="SAM" id="SignalP"/>
    </source>
</evidence>
<feature type="region of interest" description="Disordered" evidence="1">
    <location>
        <begin position="16"/>
        <end position="42"/>
    </location>
</feature>
<reference evidence="3 4" key="1">
    <citation type="submission" date="2021-06" db="EMBL/GenBank/DDBJ databases">
        <title>Caerostris extrusa draft genome.</title>
        <authorList>
            <person name="Kono N."/>
            <person name="Arakawa K."/>
        </authorList>
    </citation>
    <scope>NUCLEOTIDE SEQUENCE [LARGE SCALE GENOMIC DNA]</scope>
</reference>
<dbReference type="EMBL" id="BPLR01016659">
    <property type="protein sequence ID" value="GIY85477.1"/>
    <property type="molecule type" value="Genomic_DNA"/>
</dbReference>
<keyword evidence="4" id="KW-1185">Reference proteome</keyword>
<organism evidence="3 4">
    <name type="scientific">Caerostris extrusa</name>
    <name type="common">Bark spider</name>
    <name type="synonym">Caerostris bankana</name>
    <dbReference type="NCBI Taxonomy" id="172846"/>
    <lineage>
        <taxon>Eukaryota</taxon>
        <taxon>Metazoa</taxon>
        <taxon>Ecdysozoa</taxon>
        <taxon>Arthropoda</taxon>
        <taxon>Chelicerata</taxon>
        <taxon>Arachnida</taxon>
        <taxon>Araneae</taxon>
        <taxon>Araneomorphae</taxon>
        <taxon>Entelegynae</taxon>
        <taxon>Araneoidea</taxon>
        <taxon>Araneidae</taxon>
        <taxon>Caerostris</taxon>
    </lineage>
</organism>
<comment type="caution">
    <text evidence="3">The sequence shown here is derived from an EMBL/GenBank/DDBJ whole genome shotgun (WGS) entry which is preliminary data.</text>
</comment>
<feature type="region of interest" description="Disordered" evidence="1">
    <location>
        <begin position="62"/>
        <end position="84"/>
    </location>
</feature>
<feature type="signal peptide" evidence="2">
    <location>
        <begin position="1"/>
        <end position="19"/>
    </location>
</feature>
<dbReference type="Proteomes" id="UP001054945">
    <property type="component" value="Unassembled WGS sequence"/>
</dbReference>
<proteinExistence type="predicted"/>
<name>A0AAV4WRK1_CAEEX</name>
<evidence type="ECO:0000313" key="4">
    <source>
        <dbReference type="Proteomes" id="UP001054945"/>
    </source>
</evidence>
<feature type="compositionally biased region" description="Basic and acidic residues" evidence="1">
    <location>
        <begin position="32"/>
        <end position="42"/>
    </location>
</feature>
<accession>A0AAV4WRK1</accession>
<protein>
    <recommendedName>
        <fullName evidence="5">Secreted protein</fullName>
    </recommendedName>
</protein>
<dbReference type="AlphaFoldDB" id="A0AAV4WRK1"/>
<keyword evidence="2" id="KW-0732">Signal</keyword>
<sequence>MVEKLTLSLILSLPLPLEGESPKHKNKQNKTKAPERKKKESKCEFQLPFSKCHRNVDLSCSWKNSPSPEKGGRESKFGKPGMQRGRGLSSLFEINFATGRSFPSREIIAGIKNTPDTNIRSMFRCFVMYKAPMRFAW</sequence>